<evidence type="ECO:0000313" key="2">
    <source>
        <dbReference type="Proteomes" id="UP001369086"/>
    </source>
</evidence>
<reference evidence="1 2" key="1">
    <citation type="submission" date="2021-05" db="EMBL/GenBank/DDBJ databases">
        <authorList>
            <person name="Zahm M."/>
            <person name="Klopp C."/>
            <person name="Cabau C."/>
            <person name="Kuhl H."/>
            <person name="Suciu R."/>
            <person name="Ciorpac M."/>
            <person name="Holostenco D."/>
            <person name="Gessner J."/>
            <person name="Wuertz S."/>
            <person name="Hohne C."/>
            <person name="Stock M."/>
            <person name="Gislard M."/>
            <person name="Lluch J."/>
            <person name="Milhes M."/>
            <person name="Lampietro C."/>
            <person name="Lopez Roques C."/>
            <person name="Donnadieu C."/>
            <person name="Du K."/>
            <person name="Schartl M."/>
            <person name="Guiguen Y."/>
        </authorList>
    </citation>
    <scope>NUCLEOTIDE SEQUENCE [LARGE SCALE GENOMIC DNA]</scope>
    <source>
        <strain evidence="1">Hh-F2</strain>
        <tissue evidence="1">Blood</tissue>
    </source>
</reference>
<gene>
    <name evidence="1" type="ORF">HHUSO_G33512</name>
</gene>
<dbReference type="EMBL" id="JAHFZB010000043">
    <property type="protein sequence ID" value="KAK6468680.1"/>
    <property type="molecule type" value="Genomic_DNA"/>
</dbReference>
<dbReference type="Proteomes" id="UP001369086">
    <property type="component" value="Unassembled WGS sequence"/>
</dbReference>
<keyword evidence="2" id="KW-1185">Reference proteome</keyword>
<evidence type="ECO:0000313" key="1">
    <source>
        <dbReference type="EMBL" id="KAK6468680.1"/>
    </source>
</evidence>
<organism evidence="1 2">
    <name type="scientific">Huso huso</name>
    <name type="common">Beluga</name>
    <name type="synonym">Acipenser huso</name>
    <dbReference type="NCBI Taxonomy" id="61971"/>
    <lineage>
        <taxon>Eukaryota</taxon>
        <taxon>Metazoa</taxon>
        <taxon>Chordata</taxon>
        <taxon>Craniata</taxon>
        <taxon>Vertebrata</taxon>
        <taxon>Euteleostomi</taxon>
        <taxon>Actinopterygii</taxon>
        <taxon>Chondrostei</taxon>
        <taxon>Acipenseriformes</taxon>
        <taxon>Acipenseridae</taxon>
        <taxon>Huso</taxon>
    </lineage>
</organism>
<sequence>MNCRTELNSLYFVIGIFLVPQPLRSPVLKAGRFRAGTEVEEIRGLPYLGESQATKMESVYIKQEEVLELVPICIKTGDA</sequence>
<protein>
    <submittedName>
        <fullName evidence="1">Uncharacterized protein</fullName>
    </submittedName>
</protein>
<accession>A0ABR0Y8D4</accession>
<proteinExistence type="predicted"/>
<name>A0ABR0Y8D4_HUSHU</name>
<comment type="caution">
    <text evidence="1">The sequence shown here is derived from an EMBL/GenBank/DDBJ whole genome shotgun (WGS) entry which is preliminary data.</text>
</comment>